<dbReference type="OMA" id="YEPMKEM"/>
<dbReference type="GO" id="GO:0033328">
    <property type="term" value="F:peroxisome membrane targeting sequence binding"/>
    <property type="evidence" value="ECO:0007669"/>
    <property type="project" value="TreeGrafter"/>
</dbReference>
<dbReference type="Proteomes" id="UP000184267">
    <property type="component" value="Unassembled WGS sequence"/>
</dbReference>
<protein>
    <submittedName>
        <fullName evidence="2">Peroxisome biogenesis protein 19-1</fullName>
    </submittedName>
</protein>
<dbReference type="EMBL" id="MNAD01001364">
    <property type="protein sequence ID" value="OJT06002.1"/>
    <property type="molecule type" value="Genomic_DNA"/>
</dbReference>
<dbReference type="GO" id="GO:0005778">
    <property type="term" value="C:peroxisomal membrane"/>
    <property type="evidence" value="ECO:0007669"/>
    <property type="project" value="TreeGrafter"/>
</dbReference>
<gene>
    <name evidence="2" type="ORF">TRAPUB_3189</name>
</gene>
<comment type="caution">
    <text evidence="2">The sequence shown here is derived from an EMBL/GenBank/DDBJ whole genome shotgun (WGS) entry which is preliminary data.</text>
</comment>
<feature type="compositionally biased region" description="Basic and acidic residues" evidence="1">
    <location>
        <begin position="167"/>
        <end position="177"/>
    </location>
</feature>
<evidence type="ECO:0000256" key="1">
    <source>
        <dbReference type="SAM" id="MobiDB-lite"/>
    </source>
</evidence>
<feature type="region of interest" description="Disordered" evidence="1">
    <location>
        <begin position="134"/>
        <end position="157"/>
    </location>
</feature>
<organism evidence="2 3">
    <name type="scientific">Trametes pubescens</name>
    <name type="common">White-rot fungus</name>
    <dbReference type="NCBI Taxonomy" id="154538"/>
    <lineage>
        <taxon>Eukaryota</taxon>
        <taxon>Fungi</taxon>
        <taxon>Dikarya</taxon>
        <taxon>Basidiomycota</taxon>
        <taxon>Agaricomycotina</taxon>
        <taxon>Agaricomycetes</taxon>
        <taxon>Polyporales</taxon>
        <taxon>Polyporaceae</taxon>
        <taxon>Trametes</taxon>
    </lineage>
</organism>
<evidence type="ECO:0000313" key="2">
    <source>
        <dbReference type="EMBL" id="OJT06002.1"/>
    </source>
</evidence>
<evidence type="ECO:0000313" key="3">
    <source>
        <dbReference type="Proteomes" id="UP000184267"/>
    </source>
</evidence>
<proteinExistence type="predicted"/>
<accession>A0A1M2VEH1</accession>
<dbReference type="InterPro" id="IPR038322">
    <property type="entry name" value="Pex19_C_sf"/>
</dbReference>
<sequence length="324" mass="34170">MAAPRKPTVEEEDLDDLDDVLEQFSAPPPKPAAQAAPASTSSSSQTPLAKEAQPSVSKAVDPFGLGGLDADFAAELTRGMESLFKDIAGGAGLDGIPDLSAAEDGTTDEERAKAFKAAWEAMLVEGMDGAMSAEDVSDKGKAAEGAAPGAGVSTDSFQENIRKAMERMKESDRKADEATSSGDGLDDIFSKLGDGVNGMESEEELQGLLENMMSQLMSKAVLYEPLKELSDKFPSYLEDNALTLSDEDKTRFAAQSKVVAQIVATFEDPSYTEDDPVKGLKIVELMQEMQEHGSPPAEIMGPLPPGFDLGADGLPKIPEGCTIA</sequence>
<dbReference type="GO" id="GO:0045046">
    <property type="term" value="P:protein import into peroxisome membrane"/>
    <property type="evidence" value="ECO:0007669"/>
    <property type="project" value="TreeGrafter"/>
</dbReference>
<dbReference type="OrthoDB" id="21292at2759"/>
<reference evidence="2 3" key="1">
    <citation type="submission" date="2016-10" db="EMBL/GenBank/DDBJ databases">
        <title>Genome sequence of the basidiomycete white-rot fungus Trametes pubescens.</title>
        <authorList>
            <person name="Makela M.R."/>
            <person name="Granchi Z."/>
            <person name="Peng M."/>
            <person name="De Vries R.P."/>
            <person name="Grigoriev I."/>
            <person name="Riley R."/>
            <person name="Hilden K."/>
        </authorList>
    </citation>
    <scope>NUCLEOTIDE SEQUENCE [LARGE SCALE GENOMIC DNA]</scope>
    <source>
        <strain evidence="2 3">FBCC735</strain>
    </source>
</reference>
<dbReference type="AlphaFoldDB" id="A0A1M2VEH1"/>
<dbReference type="PANTHER" id="PTHR12774">
    <property type="entry name" value="PEROXISOMAL BIOGENESIS FACTOR 19"/>
    <property type="match status" value="1"/>
</dbReference>
<feature type="region of interest" description="Disordered" evidence="1">
    <location>
        <begin position="1"/>
        <end position="62"/>
    </location>
</feature>
<feature type="compositionally biased region" description="Acidic residues" evidence="1">
    <location>
        <begin position="10"/>
        <end position="21"/>
    </location>
</feature>
<name>A0A1M2VEH1_TRAPU</name>
<dbReference type="InterPro" id="IPR006708">
    <property type="entry name" value="Pex19"/>
</dbReference>
<dbReference type="PANTHER" id="PTHR12774:SF2">
    <property type="entry name" value="PEROXISOMAL BIOGENESIS FACTOR 19"/>
    <property type="match status" value="1"/>
</dbReference>
<feature type="compositionally biased region" description="Low complexity" evidence="1">
    <location>
        <begin position="32"/>
        <end position="47"/>
    </location>
</feature>
<dbReference type="Pfam" id="PF04614">
    <property type="entry name" value="Pex19"/>
    <property type="match status" value="1"/>
</dbReference>
<keyword evidence="3" id="KW-1185">Reference proteome</keyword>
<dbReference type="STRING" id="154538.A0A1M2VEH1"/>
<feature type="region of interest" description="Disordered" evidence="1">
    <location>
        <begin position="167"/>
        <end position="186"/>
    </location>
</feature>
<dbReference type="Gene3D" id="1.20.120.900">
    <property type="entry name" value="Pex19, mPTS binding domain"/>
    <property type="match status" value="1"/>
</dbReference>